<evidence type="ECO:0000313" key="2">
    <source>
        <dbReference type="EMBL" id="CEM49277.1"/>
    </source>
</evidence>
<reference evidence="2" key="1">
    <citation type="submission" date="2014-11" db="EMBL/GenBank/DDBJ databases">
        <authorList>
            <person name="Otto D Thomas"/>
            <person name="Naeem Raeece"/>
        </authorList>
    </citation>
    <scope>NUCLEOTIDE SEQUENCE</scope>
</reference>
<protein>
    <submittedName>
        <fullName evidence="2">Uncharacterized protein</fullName>
    </submittedName>
</protein>
<feature type="region of interest" description="Disordered" evidence="1">
    <location>
        <begin position="62"/>
        <end position="124"/>
    </location>
</feature>
<accession>A0A0G4HXP5</accession>
<feature type="region of interest" description="Disordered" evidence="1">
    <location>
        <begin position="191"/>
        <end position="217"/>
    </location>
</feature>
<dbReference type="AlphaFoldDB" id="A0A0G4HXP5"/>
<gene>
    <name evidence="2" type="ORF">Cvel_9311</name>
</gene>
<dbReference type="VEuPathDB" id="CryptoDB:Cvel_9311"/>
<evidence type="ECO:0000256" key="1">
    <source>
        <dbReference type="SAM" id="MobiDB-lite"/>
    </source>
</evidence>
<feature type="compositionally biased region" description="Pro residues" evidence="1">
    <location>
        <begin position="199"/>
        <end position="209"/>
    </location>
</feature>
<name>A0A0G4HXP5_9ALVE</name>
<feature type="region of interest" description="Disordered" evidence="1">
    <location>
        <begin position="281"/>
        <end position="312"/>
    </location>
</feature>
<feature type="region of interest" description="Disordered" evidence="1">
    <location>
        <begin position="412"/>
        <end position="451"/>
    </location>
</feature>
<feature type="compositionally biased region" description="Basic and acidic residues" evidence="1">
    <location>
        <begin position="296"/>
        <end position="306"/>
    </location>
</feature>
<dbReference type="EMBL" id="CDMZ01004283">
    <property type="protein sequence ID" value="CEM49277.1"/>
    <property type="molecule type" value="Genomic_DNA"/>
</dbReference>
<feature type="region of interest" description="Disordered" evidence="1">
    <location>
        <begin position="562"/>
        <end position="597"/>
    </location>
</feature>
<sequence>MDLYTGLFERKKKTLADLAGSDASPARRGEHAVFLKSPLQDLIGASDNIKSRIAKLIDEMAKGEQEKENEAAGKRNSREDALHHSHAGRTVTGTAAPSTVRSAGDVPEERPTSPPKNPFDNSDLTENDALELLSFFRQGATSKDDKTGMTKLNLRKNTKKMEAALRKWGAANPQPQQTNPIFQAQQPSQQNFFQGPDISLPPSPAPQAPSPIKKAASATTLNASFRSQATNALGMTGATLGKGASRLQQMLSETRTDGVSDFDMQKTLTNKSATRVNFNNTMRSTATTKRGGGRGSADKEREREGDGDAAGGIQDVDWLDVSGKTAFRGLHHRLRKEFIHLSSPELNVLFRKKEKGPNASAGAGNKMQAYLALDSDEGGDALETLVWDDQLERAFRENQELTDFVVIGRPKERRVHSARPQNNAAGGGAEGGARASKKIHSSSKGDGDGVGGDPIVAMVTASSANKRDVQYLRARVTNTMTKFEYTPETEPMFMKPLNLKIPDVHLHRKRTTGGPHSVFYLLNGPSRRHVAAKVIQRQWRRIHGMSKIRLVSQEFRWKQEKEKENQRRQARAASLEHKLQFGDGEGAEGEDGGATAGRGKGVWPCAGGFRTRGLRTTDHSACLYYYTCVEPQEGKAVNAAEQLTNYGNATVLKDVFFASVVNDFKTLLVILLERDPPLVEPEKWVTGPPEVEGGDPAGDSALHLAMRYASLRCGCVLIDWMGSEFSREWKNAEGLRPMECLHPETKAHERSVWEKAFESSIYRSKLMDTGWPPPPGQQQDPHSRRATSMKQFGIAATVAVHRPQV</sequence>
<proteinExistence type="predicted"/>
<organism evidence="2">
    <name type="scientific">Chromera velia CCMP2878</name>
    <dbReference type="NCBI Taxonomy" id="1169474"/>
    <lineage>
        <taxon>Eukaryota</taxon>
        <taxon>Sar</taxon>
        <taxon>Alveolata</taxon>
        <taxon>Colpodellida</taxon>
        <taxon>Chromeraceae</taxon>
        <taxon>Chromera</taxon>
    </lineage>
</organism>
<feature type="region of interest" description="Disordered" evidence="1">
    <location>
        <begin position="767"/>
        <end position="786"/>
    </location>
</feature>
<feature type="compositionally biased region" description="Basic and acidic residues" evidence="1">
    <location>
        <begin position="62"/>
        <end position="83"/>
    </location>
</feature>
<feature type="compositionally biased region" description="Polar residues" evidence="1">
    <location>
        <begin position="91"/>
        <end position="101"/>
    </location>
</feature>